<keyword evidence="1" id="KW-0378">Hydrolase</keyword>
<dbReference type="Pfam" id="PF00176">
    <property type="entry name" value="SNF2-rel_dom"/>
    <property type="match status" value="1"/>
</dbReference>
<evidence type="ECO:0000256" key="1">
    <source>
        <dbReference type="ARBA" id="ARBA00022801"/>
    </source>
</evidence>
<dbReference type="Gene3D" id="3.40.50.10810">
    <property type="entry name" value="Tandem AAA-ATPase domain"/>
    <property type="match status" value="1"/>
</dbReference>
<dbReference type="InterPro" id="IPR027417">
    <property type="entry name" value="P-loop_NTPase"/>
</dbReference>
<proteinExistence type="predicted"/>
<evidence type="ECO:0000259" key="2">
    <source>
        <dbReference type="PROSITE" id="PS51192"/>
    </source>
</evidence>
<dbReference type="SMART" id="SM00487">
    <property type="entry name" value="DEXDc"/>
    <property type="match status" value="1"/>
</dbReference>
<keyword evidence="3" id="KW-0547">Nucleotide-binding</keyword>
<dbReference type="EMBL" id="CP132191">
    <property type="protein sequence ID" value="WLP85268.1"/>
    <property type="molecule type" value="Genomic_DNA"/>
</dbReference>
<keyword evidence="3" id="KW-0347">Helicase</keyword>
<dbReference type="SUPFAM" id="SSF52540">
    <property type="entry name" value="P-loop containing nucleoside triphosphate hydrolases"/>
    <property type="match status" value="2"/>
</dbReference>
<keyword evidence="3" id="KW-0067">ATP-binding</keyword>
<dbReference type="Pfam" id="PF00271">
    <property type="entry name" value="Helicase_C"/>
    <property type="match status" value="1"/>
</dbReference>
<accession>A0ABY9H9K4</accession>
<dbReference type="PANTHER" id="PTHR45766">
    <property type="entry name" value="DNA ANNEALING HELICASE AND ENDONUCLEASE ZRANB3 FAMILY MEMBER"/>
    <property type="match status" value="1"/>
</dbReference>
<evidence type="ECO:0000313" key="3">
    <source>
        <dbReference type="EMBL" id="WLP85268.1"/>
    </source>
</evidence>
<dbReference type="Proteomes" id="UP001237011">
    <property type="component" value="Chromosome"/>
</dbReference>
<sequence length="452" mass="52639">MRLNKELYDFQKIGIYKAVQNKRFLLGLDMGLGKTFTALYYLKIIRDKLGEKLSTFIIVDANKVKDWNAEAQQFNFKNFYMVKNSADFEKVDTKNGYIIVVSYPTFRNLVTNEKINLSLQHNMIIDESQALKNPKSKISKIMLKNNENFNRVLLLSGDPISNGYENLFVQLHLLKALEPHIKYIDFLDSFCNYATVLPKRGQTNVFRIINSYKNIDYLMELLNAKSYFISTKQVMKLPEQVENYMEVETCEEYSTIRKQRVLIKDGYEMIADNTINLLHYCRQLASGVIKDNDGNFHLLNTSKIDVLKNIIISTQQNITVFYNYKAELHFIKEMLKALEIAYFEINGECNNLDQALAYSGRSIILIQFQAGARGIDGLQNISNLQVYFSPTLSGELFKQSIKRIHRIGQEKECSYIFLVSKSTIEKEIYKQLNKARDYTLKMFENTLEETWD</sequence>
<gene>
    <name evidence="3" type="ORF">Q8852_03015</name>
</gene>
<feature type="domain" description="Helicase ATP-binding" evidence="2">
    <location>
        <begin position="15"/>
        <end position="177"/>
    </location>
</feature>
<organism evidence="3 4">
    <name type="scientific">Mycoplasma seminis</name>
    <dbReference type="NCBI Taxonomy" id="512749"/>
    <lineage>
        <taxon>Bacteria</taxon>
        <taxon>Bacillati</taxon>
        <taxon>Mycoplasmatota</taxon>
        <taxon>Mollicutes</taxon>
        <taxon>Mycoplasmataceae</taxon>
        <taxon>Mycoplasma</taxon>
    </lineage>
</organism>
<dbReference type="InterPro" id="IPR014001">
    <property type="entry name" value="Helicase_ATP-bd"/>
</dbReference>
<keyword evidence="4" id="KW-1185">Reference proteome</keyword>
<dbReference type="PANTHER" id="PTHR45766:SF6">
    <property type="entry name" value="SWI_SNF-RELATED MATRIX-ASSOCIATED ACTIN-DEPENDENT REGULATOR OF CHROMATIN SUBFAMILY A-LIKE PROTEIN 1"/>
    <property type="match status" value="1"/>
</dbReference>
<dbReference type="InterPro" id="IPR001650">
    <property type="entry name" value="Helicase_C-like"/>
</dbReference>
<name>A0ABY9H9K4_9MOLU</name>
<dbReference type="InterPro" id="IPR038718">
    <property type="entry name" value="SNF2-like_sf"/>
</dbReference>
<dbReference type="Gene3D" id="3.40.50.300">
    <property type="entry name" value="P-loop containing nucleotide triphosphate hydrolases"/>
    <property type="match status" value="1"/>
</dbReference>
<protein>
    <submittedName>
        <fullName evidence="3">DEAD/DEAH box helicase</fullName>
    </submittedName>
</protein>
<dbReference type="RefSeq" id="WP_305937704.1">
    <property type="nucleotide sequence ID" value="NZ_CP132191.1"/>
</dbReference>
<dbReference type="InterPro" id="IPR000330">
    <property type="entry name" value="SNF2_N"/>
</dbReference>
<evidence type="ECO:0000313" key="4">
    <source>
        <dbReference type="Proteomes" id="UP001237011"/>
    </source>
</evidence>
<dbReference type="PROSITE" id="PS51192">
    <property type="entry name" value="HELICASE_ATP_BIND_1"/>
    <property type="match status" value="1"/>
</dbReference>
<reference evidence="3" key="1">
    <citation type="submission" date="2023-08" db="EMBL/GenBank/DDBJ databases">
        <title>Complete genome sequence of Mycoplasma seminis 2200.</title>
        <authorList>
            <person name="Spergser J."/>
        </authorList>
    </citation>
    <scope>NUCLEOTIDE SEQUENCE [LARGE SCALE GENOMIC DNA]</scope>
    <source>
        <strain evidence="3">2200</strain>
    </source>
</reference>
<dbReference type="GO" id="GO:0004386">
    <property type="term" value="F:helicase activity"/>
    <property type="evidence" value="ECO:0007669"/>
    <property type="project" value="UniProtKB-KW"/>
</dbReference>